<dbReference type="InterPro" id="IPR005883">
    <property type="entry name" value="PilM"/>
</dbReference>
<dbReference type="CDD" id="cd24049">
    <property type="entry name" value="ASKHA_NBD_PilM"/>
    <property type="match status" value="1"/>
</dbReference>
<dbReference type="Pfam" id="PF11104">
    <property type="entry name" value="PilM_2"/>
    <property type="match status" value="1"/>
</dbReference>
<feature type="coiled-coil region" evidence="1">
    <location>
        <begin position="420"/>
        <end position="464"/>
    </location>
</feature>
<evidence type="ECO:0000313" key="2">
    <source>
        <dbReference type="EMBL" id="QPJ62538.1"/>
    </source>
</evidence>
<dbReference type="InterPro" id="IPR050696">
    <property type="entry name" value="FtsA/MreB"/>
</dbReference>
<dbReference type="SUPFAM" id="SSF53067">
    <property type="entry name" value="Actin-like ATPase domain"/>
    <property type="match status" value="2"/>
</dbReference>
<protein>
    <submittedName>
        <fullName evidence="2">Type IV pilus assembly protein PilM</fullName>
    </submittedName>
</protein>
<keyword evidence="1" id="KW-0175">Coiled coil</keyword>
<dbReference type="Proteomes" id="UP000594688">
    <property type="component" value="Chromosome"/>
</dbReference>
<proteinExistence type="predicted"/>
<dbReference type="InterPro" id="IPR043129">
    <property type="entry name" value="ATPase_NBD"/>
</dbReference>
<dbReference type="AlphaFoldDB" id="A0A7T0G127"/>
<dbReference type="EMBL" id="CP048685">
    <property type="protein sequence ID" value="QPJ62538.1"/>
    <property type="molecule type" value="Genomic_DNA"/>
</dbReference>
<dbReference type="KEGG" id="nli:G3M70_11920"/>
<accession>A0A7T0G127</accession>
<name>A0A7T0G127_9BACT</name>
<dbReference type="PANTHER" id="PTHR32432:SF3">
    <property type="entry name" value="ETHANOLAMINE UTILIZATION PROTEIN EUTJ"/>
    <property type="match status" value="1"/>
</dbReference>
<dbReference type="Gene3D" id="3.30.1490.300">
    <property type="match status" value="1"/>
</dbReference>
<evidence type="ECO:0000313" key="3">
    <source>
        <dbReference type="Proteomes" id="UP000594688"/>
    </source>
</evidence>
<dbReference type="PANTHER" id="PTHR32432">
    <property type="entry name" value="CELL DIVISION PROTEIN FTSA-RELATED"/>
    <property type="match status" value="1"/>
</dbReference>
<organism evidence="2 3">
    <name type="scientific">Candidatus Nitronauta litoralis</name>
    <dbReference type="NCBI Taxonomy" id="2705533"/>
    <lineage>
        <taxon>Bacteria</taxon>
        <taxon>Pseudomonadati</taxon>
        <taxon>Nitrospinota/Tectimicrobiota group</taxon>
        <taxon>Nitrospinota</taxon>
        <taxon>Nitrospinia</taxon>
        <taxon>Nitrospinales</taxon>
        <taxon>Nitrospinaceae</taxon>
        <taxon>Candidatus Nitronauta</taxon>
    </lineage>
</organism>
<gene>
    <name evidence="2" type="primary">pilM</name>
    <name evidence="2" type="ORF">G3M70_11920</name>
</gene>
<dbReference type="NCBIfam" id="TIGR01175">
    <property type="entry name" value="pilM"/>
    <property type="match status" value="1"/>
</dbReference>
<dbReference type="Gene3D" id="3.30.420.40">
    <property type="match status" value="2"/>
</dbReference>
<reference evidence="2 3" key="1">
    <citation type="submission" date="2020-02" db="EMBL/GenBank/DDBJ databases">
        <title>Genomic and physiological characterization of two novel Nitrospinaceae genera.</title>
        <authorList>
            <person name="Mueller A.J."/>
            <person name="Jung M.-Y."/>
            <person name="Strachan C.R."/>
            <person name="Herbold C.W."/>
            <person name="Kirkegaard R.H."/>
            <person name="Daims H."/>
        </authorList>
    </citation>
    <scope>NUCLEOTIDE SEQUENCE [LARGE SCALE GENOMIC DNA]</scope>
    <source>
        <strain evidence="2">EB</strain>
    </source>
</reference>
<sequence>MGTPKFFNTLGFLMAKGEKAIGLDIGSTAIKVVEVKPKGDGFQIIKFAHRPIPPEIQENDAKITDLIRDLFQSSGIKNKKVYLAVSGSNVAIRRTTLPKMPVAELPEAIKWDAQEEVMFPLDNAEVDYYITGEKMEAGSPFLEMVTVIAEGEFIRRQVHLVKNAGLHLLGINAFPLALMAYDNTLSQTNEGGEVTGYIDMGAERTRIYFAAGSDLLFFREIPSGGQNVTEALMQPFEDIEGRRIVVEESRAIEIKMEHGLPEEGATGGTSEGITFDELFDRILPVLNKQAEELYRSVEYFKNMFKRDDISRLTVSGGAGGLKGFYRFLSEMLELRIEQFNPLIQSNPPVTGVSEEEAQMIGPSLTAATGLGLGACDKINLLPEEFRPSIKKDLIKLARVAIVPLILIGLVLFTGQMRSKVEDREATLQSARQQLSQLQQSLSQLEAPKQELARLEAQKMNLQTRIGEMPLGSEKGIDFPKIFKELARRMPSNASLEKVSYLPAFYEGNNEDEEDENSSDLSLLNMEGQVFGDEVKSLDTLEKLMARLEKSFLFSRIQLVETVELDGSLYSQEGLRFKLIGFPAERGQEMPL</sequence>
<evidence type="ECO:0000256" key="1">
    <source>
        <dbReference type="SAM" id="Coils"/>
    </source>
</evidence>